<keyword evidence="2" id="KW-1185">Reference proteome</keyword>
<name>A0ACB6ZIS6_THEGA</name>
<sequence>MDNTDGVKALLDKLRSSQALQQTIAASDPPLLPAPALLESRGDSNTDVRPSVASLLAQLADARTEYPPLPPPDLAQSRPSVVVTPGGSPGIADAPPRESTGSDRHDLHAFSFQQTLSYLAHLSAKPGFIDSIRRIQNEQGALESQLWDERLAIQQKHQEKVKVAVTKANLIGSGGLSQFEVDAYRKELHKFDTQRVIVAWDGLISKQQAALESLSVPVMYVSDLTSDREKQQRIVRVLESIVNGAD</sequence>
<proteinExistence type="predicted"/>
<gene>
    <name evidence="1" type="ORF">BDM02DRAFT_1861961</name>
</gene>
<accession>A0ACB6ZIS6</accession>
<comment type="caution">
    <text evidence="1">The sequence shown here is derived from an EMBL/GenBank/DDBJ whole genome shotgun (WGS) entry which is preliminary data.</text>
</comment>
<reference evidence="1" key="2">
    <citation type="journal article" date="2020" name="Nat. Commun.">
        <title>Large-scale genome sequencing of mycorrhizal fungi provides insights into the early evolution of symbiotic traits.</title>
        <authorList>
            <person name="Miyauchi S."/>
            <person name="Kiss E."/>
            <person name="Kuo A."/>
            <person name="Drula E."/>
            <person name="Kohler A."/>
            <person name="Sanchez-Garcia M."/>
            <person name="Morin E."/>
            <person name="Andreopoulos B."/>
            <person name="Barry K.W."/>
            <person name="Bonito G."/>
            <person name="Buee M."/>
            <person name="Carver A."/>
            <person name="Chen C."/>
            <person name="Cichocki N."/>
            <person name="Clum A."/>
            <person name="Culley D."/>
            <person name="Crous P.W."/>
            <person name="Fauchery L."/>
            <person name="Girlanda M."/>
            <person name="Hayes R.D."/>
            <person name="Keri Z."/>
            <person name="LaButti K."/>
            <person name="Lipzen A."/>
            <person name="Lombard V."/>
            <person name="Magnuson J."/>
            <person name="Maillard F."/>
            <person name="Murat C."/>
            <person name="Nolan M."/>
            <person name="Ohm R.A."/>
            <person name="Pangilinan J."/>
            <person name="Pereira M.F."/>
            <person name="Perotto S."/>
            <person name="Peter M."/>
            <person name="Pfister S."/>
            <person name="Riley R."/>
            <person name="Sitrit Y."/>
            <person name="Stielow J.B."/>
            <person name="Szollosi G."/>
            <person name="Zifcakova L."/>
            <person name="Stursova M."/>
            <person name="Spatafora J.W."/>
            <person name="Tedersoo L."/>
            <person name="Vaario L.M."/>
            <person name="Yamada A."/>
            <person name="Yan M."/>
            <person name="Wang P."/>
            <person name="Xu J."/>
            <person name="Bruns T."/>
            <person name="Baldrian P."/>
            <person name="Vilgalys R."/>
            <person name="Dunand C."/>
            <person name="Henrissat B."/>
            <person name="Grigoriev I.V."/>
            <person name="Hibbett D."/>
            <person name="Nagy L.G."/>
            <person name="Martin F.M."/>
        </authorList>
    </citation>
    <scope>NUCLEOTIDE SEQUENCE</scope>
    <source>
        <strain evidence="1">P2</strain>
    </source>
</reference>
<protein>
    <submittedName>
        <fullName evidence="1">Uncharacterized protein</fullName>
    </submittedName>
</protein>
<evidence type="ECO:0000313" key="1">
    <source>
        <dbReference type="EMBL" id="KAF9649316.1"/>
    </source>
</evidence>
<organism evidence="1 2">
    <name type="scientific">Thelephora ganbajun</name>
    <name type="common">Ganba fungus</name>
    <dbReference type="NCBI Taxonomy" id="370292"/>
    <lineage>
        <taxon>Eukaryota</taxon>
        <taxon>Fungi</taxon>
        <taxon>Dikarya</taxon>
        <taxon>Basidiomycota</taxon>
        <taxon>Agaricomycotina</taxon>
        <taxon>Agaricomycetes</taxon>
        <taxon>Thelephorales</taxon>
        <taxon>Thelephoraceae</taxon>
        <taxon>Thelephora</taxon>
    </lineage>
</organism>
<dbReference type="EMBL" id="MU117999">
    <property type="protein sequence ID" value="KAF9649316.1"/>
    <property type="molecule type" value="Genomic_DNA"/>
</dbReference>
<dbReference type="Proteomes" id="UP000886501">
    <property type="component" value="Unassembled WGS sequence"/>
</dbReference>
<evidence type="ECO:0000313" key="2">
    <source>
        <dbReference type="Proteomes" id="UP000886501"/>
    </source>
</evidence>
<reference evidence="1" key="1">
    <citation type="submission" date="2019-10" db="EMBL/GenBank/DDBJ databases">
        <authorList>
            <consortium name="DOE Joint Genome Institute"/>
            <person name="Kuo A."/>
            <person name="Miyauchi S."/>
            <person name="Kiss E."/>
            <person name="Drula E."/>
            <person name="Kohler A."/>
            <person name="Sanchez-Garcia M."/>
            <person name="Andreopoulos B."/>
            <person name="Barry K.W."/>
            <person name="Bonito G."/>
            <person name="Buee M."/>
            <person name="Carver A."/>
            <person name="Chen C."/>
            <person name="Cichocki N."/>
            <person name="Clum A."/>
            <person name="Culley D."/>
            <person name="Crous P.W."/>
            <person name="Fauchery L."/>
            <person name="Girlanda M."/>
            <person name="Hayes R."/>
            <person name="Keri Z."/>
            <person name="Labutti K."/>
            <person name="Lipzen A."/>
            <person name="Lombard V."/>
            <person name="Magnuson J."/>
            <person name="Maillard F."/>
            <person name="Morin E."/>
            <person name="Murat C."/>
            <person name="Nolan M."/>
            <person name="Ohm R."/>
            <person name="Pangilinan J."/>
            <person name="Pereira M."/>
            <person name="Perotto S."/>
            <person name="Peter M."/>
            <person name="Riley R."/>
            <person name="Sitrit Y."/>
            <person name="Stielow B."/>
            <person name="Szollosi G."/>
            <person name="Zifcakova L."/>
            <person name="Stursova M."/>
            <person name="Spatafora J.W."/>
            <person name="Tedersoo L."/>
            <person name="Vaario L.-M."/>
            <person name="Yamada A."/>
            <person name="Yan M."/>
            <person name="Wang P."/>
            <person name="Xu J."/>
            <person name="Bruns T."/>
            <person name="Baldrian P."/>
            <person name="Vilgalys R."/>
            <person name="Henrissat B."/>
            <person name="Grigoriev I.V."/>
            <person name="Hibbett D."/>
            <person name="Nagy L.G."/>
            <person name="Martin F.M."/>
        </authorList>
    </citation>
    <scope>NUCLEOTIDE SEQUENCE</scope>
    <source>
        <strain evidence="1">P2</strain>
    </source>
</reference>